<proteinExistence type="predicted"/>
<organism evidence="2 3">
    <name type="scientific">Idiomarina tyrosinivorans</name>
    <dbReference type="NCBI Taxonomy" id="1445662"/>
    <lineage>
        <taxon>Bacteria</taxon>
        <taxon>Pseudomonadati</taxon>
        <taxon>Pseudomonadota</taxon>
        <taxon>Gammaproteobacteria</taxon>
        <taxon>Alteromonadales</taxon>
        <taxon>Idiomarinaceae</taxon>
        <taxon>Idiomarina</taxon>
    </lineage>
</organism>
<sequence length="299" mass="32982">MSGEHQRRLNKASVVAADADKPITAAILTKHGKAQVLAPLFHQQLGWQLRGSDGFDTDKLGMFSGEIPRTMTPLECATEKAQLALAHSDAEFGLGSEGSFNSTYFGLMVMNQELLVLRHRHSNFTVVASAQRPVAAVQRQCRTITQMNAYIDALPPGQKFIAEMVAPETAKTRVAKGLSALSELLQQLPEVRVSSDNEPLQHAVTLSWDFRAHNCPERQQTIARAGEDLLRRLQHYCPHCECPNFVAEPYEKGLPCEVCGSPTQQWRSQRALCQQCGYAHISALEPTTAAPDLCDFCNP</sequence>
<comment type="caution">
    <text evidence="2">The sequence shown here is derived from an EMBL/GenBank/DDBJ whole genome shotgun (WGS) entry which is preliminary data.</text>
</comment>
<dbReference type="AlphaFoldDB" id="A0A432ZTG2"/>
<dbReference type="EMBL" id="PIQH01000001">
    <property type="protein sequence ID" value="RUO81225.1"/>
    <property type="molecule type" value="Genomic_DNA"/>
</dbReference>
<dbReference type="RefSeq" id="WP_126840572.1">
    <property type="nucleotide sequence ID" value="NZ_PIQH01000001.1"/>
</dbReference>
<accession>A0A432ZTG2</accession>
<dbReference type="OrthoDB" id="9793837at2"/>
<name>A0A432ZTG2_9GAMM</name>
<keyword evidence="3" id="KW-1185">Reference proteome</keyword>
<feature type="domain" description="DUF6671" evidence="1">
    <location>
        <begin position="81"/>
        <end position="299"/>
    </location>
</feature>
<protein>
    <recommendedName>
        <fullName evidence="1">DUF6671 domain-containing protein</fullName>
    </recommendedName>
</protein>
<evidence type="ECO:0000259" key="1">
    <source>
        <dbReference type="Pfam" id="PF20376"/>
    </source>
</evidence>
<reference evidence="2 3" key="1">
    <citation type="journal article" date="2011" name="Front. Microbiol.">
        <title>Genomic signatures of strain selection and enhancement in Bacillus atrophaeus var. globigii, a historical biowarfare simulant.</title>
        <authorList>
            <person name="Gibbons H.S."/>
            <person name="Broomall S.M."/>
            <person name="McNew L.A."/>
            <person name="Daligault H."/>
            <person name="Chapman C."/>
            <person name="Bruce D."/>
            <person name="Karavis M."/>
            <person name="Krepps M."/>
            <person name="McGregor P.A."/>
            <person name="Hong C."/>
            <person name="Park K.H."/>
            <person name="Akmal A."/>
            <person name="Feldman A."/>
            <person name="Lin J.S."/>
            <person name="Chang W.E."/>
            <person name="Higgs B.W."/>
            <person name="Demirev P."/>
            <person name="Lindquist J."/>
            <person name="Liem A."/>
            <person name="Fochler E."/>
            <person name="Read T.D."/>
            <person name="Tapia R."/>
            <person name="Johnson S."/>
            <person name="Bishop-Lilly K.A."/>
            <person name="Detter C."/>
            <person name="Han C."/>
            <person name="Sozhamannan S."/>
            <person name="Rosenzweig C.N."/>
            <person name="Skowronski E.W."/>
        </authorList>
    </citation>
    <scope>NUCLEOTIDE SEQUENCE [LARGE SCALE GENOMIC DNA]</scope>
    <source>
        <strain evidence="2 3">CC-PW-9</strain>
    </source>
</reference>
<dbReference type="InterPro" id="IPR046612">
    <property type="entry name" value="DUF6671"/>
</dbReference>
<dbReference type="Pfam" id="PF20376">
    <property type="entry name" value="DUF6671"/>
    <property type="match status" value="1"/>
</dbReference>
<gene>
    <name evidence="2" type="ORF">CWI84_00195</name>
</gene>
<evidence type="ECO:0000313" key="2">
    <source>
        <dbReference type="EMBL" id="RUO81225.1"/>
    </source>
</evidence>
<dbReference type="Proteomes" id="UP000287996">
    <property type="component" value="Unassembled WGS sequence"/>
</dbReference>
<evidence type="ECO:0000313" key="3">
    <source>
        <dbReference type="Proteomes" id="UP000287996"/>
    </source>
</evidence>